<gene>
    <name evidence="1" type="ORF">BAE30_13350</name>
</gene>
<dbReference type="EMBL" id="LZYH01000884">
    <property type="protein sequence ID" value="OFC48748.1"/>
    <property type="molecule type" value="Genomic_DNA"/>
</dbReference>
<accession>A0A1E7YSY5</accession>
<sequence>MKLPRYLVSDSFLSGFRKDRLGDWCRSEDVSALEAENERMRAELKRLKSGSGVLFFDSVGAACTSLDACRGKVEYVQIDGAIYWPLSEQDEELEAQNERLRAEIERLKAPPKVLSAEDVTEPGFYWYRRDERCEWRGKYGPIWIGENDLKRTKPNRLEGQFIGPLPPPEV</sequence>
<reference evidence="1 2" key="1">
    <citation type="submission" date="2016-06" db="EMBL/GenBank/DDBJ databases">
        <title>Gene turnover analysis identifies the evolutionary adaptation of the extremophile Acidithiobacillus caldus.</title>
        <authorList>
            <person name="Zhang X."/>
        </authorList>
    </citation>
    <scope>NUCLEOTIDE SEQUENCE [LARGE SCALE GENOMIC DNA]</scope>
    <source>
        <strain evidence="1 2">S1</strain>
    </source>
</reference>
<comment type="caution">
    <text evidence="1">The sequence shown here is derived from an EMBL/GenBank/DDBJ whole genome shotgun (WGS) entry which is preliminary data.</text>
</comment>
<organism evidence="1 2">
    <name type="scientific">Acidithiobacillus caldus</name>
    <dbReference type="NCBI Taxonomy" id="33059"/>
    <lineage>
        <taxon>Bacteria</taxon>
        <taxon>Pseudomonadati</taxon>
        <taxon>Pseudomonadota</taxon>
        <taxon>Acidithiobacillia</taxon>
        <taxon>Acidithiobacillales</taxon>
        <taxon>Acidithiobacillaceae</taxon>
        <taxon>Acidithiobacillus</taxon>
    </lineage>
</organism>
<evidence type="ECO:0000313" key="1">
    <source>
        <dbReference type="EMBL" id="OFC48748.1"/>
    </source>
</evidence>
<proteinExistence type="predicted"/>
<protein>
    <submittedName>
        <fullName evidence="1">Uncharacterized protein</fullName>
    </submittedName>
</protein>
<name>A0A1E7YSY5_9PROT</name>
<dbReference type="Proteomes" id="UP000175707">
    <property type="component" value="Unassembled WGS sequence"/>
</dbReference>
<evidence type="ECO:0000313" key="2">
    <source>
        <dbReference type="Proteomes" id="UP000175707"/>
    </source>
</evidence>
<dbReference type="AlphaFoldDB" id="A0A1E7YSY5"/>